<dbReference type="EMBL" id="BOLY01000009">
    <property type="protein sequence ID" value="GIZ49282.1"/>
    <property type="molecule type" value="Genomic_DNA"/>
</dbReference>
<keyword evidence="2" id="KW-0732">Signal</keyword>
<sequence>MKATVVALAFATLLNALPLPPETEWLEDSVEARDITAEDETIKLPAVKHRKRQYPYYWDFQDYWGTPPPAAEPAEWGSLYWRGPTDNPYGRCFTEDAKTLGLVCSGGSYEETHTSANGFLTDTDKGFFVSFYTGPPNPLGGWNPFAPASTNRVGTAVGGVSRTGAVAGGGISGGISGGGTVRPSGGGISGGGTTGRTITTGKTGTGTRTDVDKNVKGCVDLGIVSAGVGC</sequence>
<dbReference type="RefSeq" id="XP_044663769.1">
    <property type="nucleotide sequence ID" value="XM_044807834.1"/>
</dbReference>
<evidence type="ECO:0000313" key="4">
    <source>
        <dbReference type="Proteomes" id="UP000825890"/>
    </source>
</evidence>
<evidence type="ECO:0000256" key="1">
    <source>
        <dbReference type="SAM" id="MobiDB-lite"/>
    </source>
</evidence>
<organism evidence="3 4">
    <name type="scientific">Cercospora kikuchii</name>
    <dbReference type="NCBI Taxonomy" id="84275"/>
    <lineage>
        <taxon>Eukaryota</taxon>
        <taxon>Fungi</taxon>
        <taxon>Dikarya</taxon>
        <taxon>Ascomycota</taxon>
        <taxon>Pezizomycotina</taxon>
        <taxon>Dothideomycetes</taxon>
        <taxon>Dothideomycetidae</taxon>
        <taxon>Mycosphaerellales</taxon>
        <taxon>Mycosphaerellaceae</taxon>
        <taxon>Cercospora</taxon>
    </lineage>
</organism>
<protein>
    <submittedName>
        <fullName evidence="3">Uncharacterized protein</fullName>
    </submittedName>
</protein>
<dbReference type="Proteomes" id="UP000825890">
    <property type="component" value="Unassembled WGS sequence"/>
</dbReference>
<evidence type="ECO:0000313" key="3">
    <source>
        <dbReference type="EMBL" id="GIZ49282.1"/>
    </source>
</evidence>
<name>A0A9P3FLR7_9PEZI</name>
<dbReference type="GeneID" id="68297889"/>
<feature type="compositionally biased region" description="Gly residues" evidence="1">
    <location>
        <begin position="176"/>
        <end position="194"/>
    </location>
</feature>
<evidence type="ECO:0000256" key="2">
    <source>
        <dbReference type="SAM" id="SignalP"/>
    </source>
</evidence>
<accession>A0A9P3FLR7</accession>
<reference evidence="3 4" key="1">
    <citation type="submission" date="2021-01" db="EMBL/GenBank/DDBJ databases">
        <title>Cercospora kikuchii MAFF 305040 whole genome shotgun sequence.</title>
        <authorList>
            <person name="Kashiwa T."/>
            <person name="Suzuki T."/>
        </authorList>
    </citation>
    <scope>NUCLEOTIDE SEQUENCE [LARGE SCALE GENOMIC DNA]</scope>
    <source>
        <strain evidence="3 4">MAFF 305040</strain>
    </source>
</reference>
<gene>
    <name evidence="3" type="ORF">CKM354_001231400</name>
</gene>
<feature type="chain" id="PRO_5040303334" evidence="2">
    <location>
        <begin position="17"/>
        <end position="230"/>
    </location>
</feature>
<proteinExistence type="predicted"/>
<feature type="compositionally biased region" description="Low complexity" evidence="1">
    <location>
        <begin position="195"/>
        <end position="206"/>
    </location>
</feature>
<feature type="signal peptide" evidence="2">
    <location>
        <begin position="1"/>
        <end position="16"/>
    </location>
</feature>
<keyword evidence="4" id="KW-1185">Reference proteome</keyword>
<feature type="region of interest" description="Disordered" evidence="1">
    <location>
        <begin position="176"/>
        <end position="206"/>
    </location>
</feature>
<comment type="caution">
    <text evidence="3">The sequence shown here is derived from an EMBL/GenBank/DDBJ whole genome shotgun (WGS) entry which is preliminary data.</text>
</comment>
<dbReference type="AlphaFoldDB" id="A0A9P3FLR7"/>